<dbReference type="Pfam" id="PF01370">
    <property type="entry name" value="Epimerase"/>
    <property type="match status" value="1"/>
</dbReference>
<evidence type="ECO:0000313" key="3">
    <source>
        <dbReference type="Proteomes" id="UP000287447"/>
    </source>
</evidence>
<dbReference type="SUPFAM" id="SSF51735">
    <property type="entry name" value="NAD(P)-binding Rossmann-fold domains"/>
    <property type="match status" value="1"/>
</dbReference>
<proteinExistence type="predicted"/>
<dbReference type="Gene3D" id="3.40.50.720">
    <property type="entry name" value="NAD(P)-binding Rossmann-like Domain"/>
    <property type="match status" value="1"/>
</dbReference>
<dbReference type="InterPro" id="IPR050177">
    <property type="entry name" value="Lipid_A_modif_metabolic_enz"/>
</dbReference>
<feature type="domain" description="NAD-dependent epimerase/dehydratase" evidence="1">
    <location>
        <begin position="5"/>
        <end position="205"/>
    </location>
</feature>
<dbReference type="InterPro" id="IPR036291">
    <property type="entry name" value="NAD(P)-bd_dom_sf"/>
</dbReference>
<keyword evidence="3" id="KW-1185">Reference proteome</keyword>
<name>A0A3S2VQ82_9PROT</name>
<comment type="caution">
    <text evidence="2">The sequence shown here is derived from an EMBL/GenBank/DDBJ whole genome shotgun (WGS) entry which is preliminary data.</text>
</comment>
<dbReference type="Proteomes" id="UP000287447">
    <property type="component" value="Unassembled WGS sequence"/>
</dbReference>
<protein>
    <submittedName>
        <fullName evidence="2">NAD-dependent epimerase/dehydratase family protein</fullName>
    </submittedName>
</protein>
<organism evidence="2 3">
    <name type="scientific">Hwanghaeella grinnelliae</name>
    <dbReference type="NCBI Taxonomy" id="2500179"/>
    <lineage>
        <taxon>Bacteria</taxon>
        <taxon>Pseudomonadati</taxon>
        <taxon>Pseudomonadota</taxon>
        <taxon>Alphaproteobacteria</taxon>
        <taxon>Rhodospirillales</taxon>
        <taxon>Rhodospirillaceae</taxon>
        <taxon>Hwanghaeella</taxon>
    </lineage>
</organism>
<dbReference type="AlphaFoldDB" id="A0A3S2VQ82"/>
<dbReference type="PANTHER" id="PTHR43245:SF58">
    <property type="entry name" value="BLL5923 PROTEIN"/>
    <property type="match status" value="1"/>
</dbReference>
<dbReference type="InterPro" id="IPR001509">
    <property type="entry name" value="Epimerase_deHydtase"/>
</dbReference>
<evidence type="ECO:0000313" key="2">
    <source>
        <dbReference type="EMBL" id="RVU36445.1"/>
    </source>
</evidence>
<sequence>MARRILLTGATGFVGTYLTPLLRRQGFAVDAVGRAETGPLGPETDWRPFLHSDTDGIIHLAGRAHVMREEAADTDAAYDQVNRGATLSLAEQAMQAGIRRFVYVSSVKAMGEQGLDLHPSMRPVPTDPYGRSKLAAEEALRALAPALNTVVLRPPLVYGPGVKANFLALMNAVNKGLPLPFGMVRNRRSLISLRNLSDALIHALDCPPGVYCPTDPEPISTPALVRGIGKAMGTNPMLLPVPVWMLKTLGAVLGRKSAIDRLTGDLTFTGWPPGWSPPQTAREGFAEVAAWYLAEYRT</sequence>
<dbReference type="EMBL" id="SADE01000002">
    <property type="protein sequence ID" value="RVU36445.1"/>
    <property type="molecule type" value="Genomic_DNA"/>
</dbReference>
<dbReference type="PANTHER" id="PTHR43245">
    <property type="entry name" value="BIFUNCTIONAL POLYMYXIN RESISTANCE PROTEIN ARNA"/>
    <property type="match status" value="1"/>
</dbReference>
<dbReference type="RefSeq" id="WP_127765921.1">
    <property type="nucleotide sequence ID" value="NZ_SADE01000002.1"/>
</dbReference>
<dbReference type="OrthoDB" id="9814124at2"/>
<gene>
    <name evidence="2" type="ORF">EOI86_14680</name>
</gene>
<evidence type="ECO:0000259" key="1">
    <source>
        <dbReference type="Pfam" id="PF01370"/>
    </source>
</evidence>
<accession>A0A3S2VQ82</accession>
<reference evidence="3" key="1">
    <citation type="submission" date="2019-01" db="EMBL/GenBank/DDBJ databases">
        <title>Gri0909 isolated from a small marine red alga.</title>
        <authorList>
            <person name="Kim J."/>
            <person name="Jeong S.E."/>
            <person name="Jeon C.O."/>
        </authorList>
    </citation>
    <scope>NUCLEOTIDE SEQUENCE [LARGE SCALE GENOMIC DNA]</scope>
    <source>
        <strain evidence="3">Gri0909</strain>
    </source>
</reference>